<comment type="caution">
    <text evidence="2">The sequence shown here is derived from an EMBL/GenBank/DDBJ whole genome shotgun (WGS) entry which is preliminary data.</text>
</comment>
<organism evidence="2">
    <name type="scientific">marine sediment metagenome</name>
    <dbReference type="NCBI Taxonomy" id="412755"/>
    <lineage>
        <taxon>unclassified sequences</taxon>
        <taxon>metagenomes</taxon>
        <taxon>ecological metagenomes</taxon>
    </lineage>
</organism>
<accession>A0A0F9HJM1</accession>
<sequence length="154" mass="17414">MAAQKHISRVNDKSRSIRAALLVFFVGAVLFGVGVVYKLSERVDSIQTAQQSDPLWIGSQLQFEMLRLEKELSEVALGLRPARDVALRFNIAWSRITILQEGKLSRLLTTFSIDQTVLSALEETFEVDDPSPHQCPDHDDESGWEVLYAIREEL</sequence>
<keyword evidence="1" id="KW-0472">Membrane</keyword>
<evidence type="ECO:0000256" key="1">
    <source>
        <dbReference type="SAM" id="Phobius"/>
    </source>
</evidence>
<dbReference type="AlphaFoldDB" id="A0A0F9HJM1"/>
<feature type="transmembrane region" description="Helical" evidence="1">
    <location>
        <begin position="21"/>
        <end position="40"/>
    </location>
</feature>
<proteinExistence type="predicted"/>
<keyword evidence="1" id="KW-1133">Transmembrane helix</keyword>
<gene>
    <name evidence="2" type="ORF">LCGC14_2055970</name>
</gene>
<evidence type="ECO:0000313" key="2">
    <source>
        <dbReference type="EMBL" id="KKL75327.1"/>
    </source>
</evidence>
<dbReference type="EMBL" id="LAZR01024381">
    <property type="protein sequence ID" value="KKL75327.1"/>
    <property type="molecule type" value="Genomic_DNA"/>
</dbReference>
<protein>
    <submittedName>
        <fullName evidence="2">Uncharacterized protein</fullName>
    </submittedName>
</protein>
<keyword evidence="1" id="KW-0812">Transmembrane</keyword>
<reference evidence="2" key="1">
    <citation type="journal article" date="2015" name="Nature">
        <title>Complex archaea that bridge the gap between prokaryotes and eukaryotes.</title>
        <authorList>
            <person name="Spang A."/>
            <person name="Saw J.H."/>
            <person name="Jorgensen S.L."/>
            <person name="Zaremba-Niedzwiedzka K."/>
            <person name="Martijn J."/>
            <person name="Lind A.E."/>
            <person name="van Eijk R."/>
            <person name="Schleper C."/>
            <person name="Guy L."/>
            <person name="Ettema T.J."/>
        </authorList>
    </citation>
    <scope>NUCLEOTIDE SEQUENCE</scope>
</reference>
<name>A0A0F9HJM1_9ZZZZ</name>